<dbReference type="PANTHER" id="PTHR21377">
    <property type="entry name" value="PROTEIN FAM210B, MITOCHONDRIAL"/>
    <property type="match status" value="1"/>
</dbReference>
<dbReference type="Pfam" id="PF06916">
    <property type="entry name" value="FAM210A-B_dom"/>
    <property type="match status" value="1"/>
</dbReference>
<dbReference type="AlphaFoldDB" id="A0AAD5KR81"/>
<evidence type="ECO:0000313" key="3">
    <source>
        <dbReference type="EMBL" id="KAI9557889.1"/>
    </source>
</evidence>
<keyword evidence="1" id="KW-0812">Transmembrane</keyword>
<keyword evidence="4" id="KW-1185">Reference proteome</keyword>
<dbReference type="InterPro" id="IPR045866">
    <property type="entry name" value="FAM210A/B-like"/>
</dbReference>
<dbReference type="InterPro" id="IPR009688">
    <property type="entry name" value="FAM210A/B-like_dom"/>
</dbReference>
<sequence>MLLVRSVSRLLVHKNHPVQGIQFHFGAKHQSGLPSNMEELDAQDRVGFSANRHKDISFGVVQSQTSSMFGGSFMNDQSSQGAQQLENYECLGSISLNAVTQTNVPQPFYPSVEKENSPRINMPENCINQQIKFTSSDLQETLHPGSIQSVQEGITKKRGNCWYLQHGLHNAWIPNQSSVRYYSDSKAPESTKTKLKRAVKDYGATVIVFHVLISVTSLSICYAAVASGLDVPGMISRMGVSSEMLNTRLASGASTFLVAYAVHKLLVPIRISITLGCVPFIVRYLRRVGFLKNPSA</sequence>
<dbReference type="GO" id="GO:0005739">
    <property type="term" value="C:mitochondrion"/>
    <property type="evidence" value="ECO:0007669"/>
    <property type="project" value="TreeGrafter"/>
</dbReference>
<evidence type="ECO:0000259" key="2">
    <source>
        <dbReference type="Pfam" id="PF06916"/>
    </source>
</evidence>
<keyword evidence="1" id="KW-1133">Transmembrane helix</keyword>
<reference evidence="3 4" key="1">
    <citation type="submission" date="2022-05" db="EMBL/GenBank/DDBJ databases">
        <title>A multi-omics perspective on studying reproductive biology in Daphnia sinensis.</title>
        <authorList>
            <person name="Jia J."/>
        </authorList>
    </citation>
    <scope>NUCLEOTIDE SEQUENCE [LARGE SCALE GENOMIC DNA]</scope>
    <source>
        <strain evidence="3 4">WSL</strain>
    </source>
</reference>
<evidence type="ECO:0000313" key="4">
    <source>
        <dbReference type="Proteomes" id="UP000820818"/>
    </source>
</evidence>
<gene>
    <name evidence="3" type="ORF">GHT06_014641</name>
</gene>
<keyword evidence="1" id="KW-0472">Membrane</keyword>
<dbReference type="Proteomes" id="UP000820818">
    <property type="component" value="Linkage Group LG5"/>
</dbReference>
<comment type="caution">
    <text evidence="3">The sequence shown here is derived from an EMBL/GenBank/DDBJ whole genome shotgun (WGS) entry which is preliminary data.</text>
</comment>
<dbReference type="EMBL" id="WJBH02000005">
    <property type="protein sequence ID" value="KAI9557889.1"/>
    <property type="molecule type" value="Genomic_DNA"/>
</dbReference>
<name>A0AAD5KR81_9CRUS</name>
<proteinExistence type="predicted"/>
<evidence type="ECO:0000256" key="1">
    <source>
        <dbReference type="SAM" id="Phobius"/>
    </source>
</evidence>
<feature type="transmembrane region" description="Helical" evidence="1">
    <location>
        <begin position="265"/>
        <end position="285"/>
    </location>
</feature>
<dbReference type="PANTHER" id="PTHR21377:SF0">
    <property type="entry name" value="PROTEIN FAM210B, MITOCHONDRIAL"/>
    <property type="match status" value="1"/>
</dbReference>
<organism evidence="3 4">
    <name type="scientific">Daphnia sinensis</name>
    <dbReference type="NCBI Taxonomy" id="1820382"/>
    <lineage>
        <taxon>Eukaryota</taxon>
        <taxon>Metazoa</taxon>
        <taxon>Ecdysozoa</taxon>
        <taxon>Arthropoda</taxon>
        <taxon>Crustacea</taxon>
        <taxon>Branchiopoda</taxon>
        <taxon>Diplostraca</taxon>
        <taxon>Cladocera</taxon>
        <taxon>Anomopoda</taxon>
        <taxon>Daphniidae</taxon>
        <taxon>Daphnia</taxon>
        <taxon>Daphnia similis group</taxon>
    </lineage>
</organism>
<feature type="transmembrane region" description="Helical" evidence="1">
    <location>
        <begin position="202"/>
        <end position="225"/>
    </location>
</feature>
<protein>
    <recommendedName>
        <fullName evidence="2">DUF1279 domain-containing protein</fullName>
    </recommendedName>
</protein>
<accession>A0AAD5KR81</accession>
<feature type="domain" description="DUF1279" evidence="2">
    <location>
        <begin position="194"/>
        <end position="280"/>
    </location>
</feature>